<keyword evidence="6 14" id="KW-0820">tRNA-binding</keyword>
<dbReference type="GO" id="GO:0000049">
    <property type="term" value="F:tRNA binding"/>
    <property type="evidence" value="ECO:0007669"/>
    <property type="project" value="UniProtKB-UniRule"/>
</dbReference>
<dbReference type="SUPFAM" id="SSF50249">
    <property type="entry name" value="Nucleic acid-binding proteins"/>
    <property type="match status" value="1"/>
</dbReference>
<dbReference type="NCBIfam" id="TIGR00398">
    <property type="entry name" value="metG"/>
    <property type="match status" value="1"/>
</dbReference>
<dbReference type="InterPro" id="IPR023457">
    <property type="entry name" value="Met-tRNA_synth_2"/>
</dbReference>
<dbReference type="PRINTS" id="PR01041">
    <property type="entry name" value="TRNASYNTHMET"/>
</dbReference>
<evidence type="ECO:0000256" key="8">
    <source>
        <dbReference type="ARBA" id="ARBA00022741"/>
    </source>
</evidence>
<dbReference type="CDD" id="cd07957">
    <property type="entry name" value="Anticodon_Ia_Met"/>
    <property type="match status" value="1"/>
</dbReference>
<dbReference type="PANTHER" id="PTHR43326">
    <property type="entry name" value="METHIONYL-TRNA SYNTHETASE"/>
    <property type="match status" value="1"/>
</dbReference>
<evidence type="ECO:0000256" key="13">
    <source>
        <dbReference type="ARBA" id="ARBA00047364"/>
    </source>
</evidence>
<dbReference type="Pfam" id="PF09334">
    <property type="entry name" value="tRNA-synt_1g"/>
    <property type="match status" value="1"/>
</dbReference>
<dbReference type="InterPro" id="IPR033911">
    <property type="entry name" value="MetRS_core"/>
</dbReference>
<gene>
    <name evidence="14 17" type="primary">metG</name>
    <name evidence="17" type="ORF">FXB42_04885</name>
</gene>
<evidence type="ECO:0000313" key="17">
    <source>
        <dbReference type="EMBL" id="TYC87214.1"/>
    </source>
</evidence>
<evidence type="ECO:0000256" key="1">
    <source>
        <dbReference type="ARBA" id="ARBA00003314"/>
    </source>
</evidence>
<dbReference type="InterPro" id="IPR041872">
    <property type="entry name" value="Anticodon_Met"/>
</dbReference>
<dbReference type="Gene3D" id="2.40.50.140">
    <property type="entry name" value="Nucleic acid-binding proteins"/>
    <property type="match status" value="1"/>
</dbReference>
<keyword evidence="5 14" id="KW-0963">Cytoplasm</keyword>
<evidence type="ECO:0000313" key="18">
    <source>
        <dbReference type="Proteomes" id="UP000322619"/>
    </source>
</evidence>
<dbReference type="EC" id="6.1.1.10" evidence="14"/>
<dbReference type="SUPFAM" id="SSF52374">
    <property type="entry name" value="Nucleotidylyl transferase"/>
    <property type="match status" value="1"/>
</dbReference>
<dbReference type="GO" id="GO:0046872">
    <property type="term" value="F:metal ion binding"/>
    <property type="evidence" value="ECO:0007669"/>
    <property type="project" value="UniProtKB-KW"/>
</dbReference>
<dbReference type="SUPFAM" id="SSF47323">
    <property type="entry name" value="Anticodon-binding domain of a subclass of class I aminoacyl-tRNA synthetases"/>
    <property type="match status" value="1"/>
</dbReference>
<feature type="binding site" evidence="14">
    <location>
        <position position="151"/>
    </location>
    <ligand>
        <name>Zn(2+)</name>
        <dbReference type="ChEBI" id="CHEBI:29105"/>
    </ligand>
</feature>
<evidence type="ECO:0000256" key="10">
    <source>
        <dbReference type="ARBA" id="ARBA00022884"/>
    </source>
</evidence>
<dbReference type="NCBIfam" id="NF008900">
    <property type="entry name" value="PRK12267.1"/>
    <property type="match status" value="1"/>
</dbReference>
<dbReference type="HAMAP" id="MF_01228">
    <property type="entry name" value="Met_tRNA_synth_type2"/>
    <property type="match status" value="1"/>
</dbReference>
<evidence type="ECO:0000256" key="12">
    <source>
        <dbReference type="ARBA" id="ARBA00023146"/>
    </source>
</evidence>
<evidence type="ECO:0000256" key="5">
    <source>
        <dbReference type="ARBA" id="ARBA00022490"/>
    </source>
</evidence>
<dbReference type="CDD" id="cd00814">
    <property type="entry name" value="MetRS_core"/>
    <property type="match status" value="1"/>
</dbReference>
<organism evidence="17 18">
    <name type="scientific">Acetobacterium wieringae</name>
    <dbReference type="NCBI Taxonomy" id="52694"/>
    <lineage>
        <taxon>Bacteria</taxon>
        <taxon>Bacillati</taxon>
        <taxon>Bacillota</taxon>
        <taxon>Clostridia</taxon>
        <taxon>Eubacteriales</taxon>
        <taxon>Eubacteriaceae</taxon>
        <taxon>Acetobacterium</taxon>
    </lineage>
</organism>
<feature type="domain" description="TRNA-binding" evidence="16">
    <location>
        <begin position="556"/>
        <end position="655"/>
    </location>
</feature>
<proteinExistence type="inferred from homology"/>
<dbReference type="Gene3D" id="2.170.220.10">
    <property type="match status" value="1"/>
</dbReference>
<comment type="caution">
    <text evidence="17">The sequence shown here is derived from an EMBL/GenBank/DDBJ whole genome shotgun (WGS) entry which is preliminary data.</text>
</comment>
<comment type="subunit">
    <text evidence="4 14">Homodimer.</text>
</comment>
<protein>
    <recommendedName>
        <fullName evidence="14">Methionine--tRNA ligase</fullName>
        <ecNumber evidence="14">6.1.1.10</ecNumber>
    </recommendedName>
    <alternativeName>
        <fullName evidence="14">Methionyl-tRNA synthetase</fullName>
        <shortName evidence="14">MetRS</shortName>
    </alternativeName>
</protein>
<keyword evidence="9 14" id="KW-0067">ATP-binding</keyword>
<dbReference type="InterPro" id="IPR001412">
    <property type="entry name" value="aa-tRNA-synth_I_CS"/>
</dbReference>
<dbReference type="NCBIfam" id="TIGR00399">
    <property type="entry name" value="metG_C_term"/>
    <property type="match status" value="1"/>
</dbReference>
<feature type="binding site" evidence="14">
    <location>
        <position position="134"/>
    </location>
    <ligand>
        <name>Zn(2+)</name>
        <dbReference type="ChEBI" id="CHEBI:29105"/>
    </ligand>
</feature>
<keyword evidence="14" id="KW-0479">Metal-binding</keyword>
<comment type="function">
    <text evidence="1 14">Is required not only for elongation of protein synthesis but also for the initiation of all mRNA translation through initiator tRNA(fMet) aminoacylation.</text>
</comment>
<sequence>MNKGELMSEKTFYITTPIYYPSGNLHIGHTYTTVAADTITRFKKLQGYDTYFLTGTDEHGQKIEKVAAEAGVAPQAYVDGIVTGIKNLWDTMNISYDQFIRTTDPEHEKTIQRIFKKLYDQGDIYKSNYEGWYCTPCESFWTESQLVDGNCPDCGRAVEKASEEAYFFKMSKYADDLLKHIEDHPHFIQPESRKNEMINNFIKPGLQDLCVSRTSFTWGVPVDFDPGHVVYVWIDALPNYISALGYLNDKPDLMEKYWPADVHLVGKDIIRFHTIYWPIILMALKLPLPKQVYGHGWILLKGGKMSKSVGNVVDPVVLVDKYGVDALRYHVLREMSYGSDGVYNEDLLVSHINSDLANDLGNLLSRTLAMTDKYFGGIIPKQREKEAIDSELIDLAEKTPALVSDYMDKLDFSRALEEIWKLVSRSNKYIDETQPWVLGKSPEKQARLAQVMYNLTESLRIITVLISAAMPETARKIGQQLNCPAECLTWDSIQQFGGYPEGLKIERCDALFPRIELEKKAEQPLKEEKVKPEKAKKENDNATPEELPEGLITIDDFAKVQLRVAEVVACEPHPDADRLLVLQLMVGQEKRQVVSGIAKYYAPADLVGKTVILVANLKPVNLRGLESNGMILAATKGKKLSLVTVDGIPSGGKVS</sequence>
<evidence type="ECO:0000256" key="14">
    <source>
        <dbReference type="HAMAP-Rule" id="MF_01228"/>
    </source>
</evidence>
<dbReference type="InterPro" id="IPR002547">
    <property type="entry name" value="tRNA-bd_dom"/>
</dbReference>
<dbReference type="CDD" id="cd02800">
    <property type="entry name" value="tRNA_bind_EcMetRS_like"/>
    <property type="match status" value="1"/>
</dbReference>
<evidence type="ECO:0000256" key="15">
    <source>
        <dbReference type="SAM" id="MobiDB-lite"/>
    </source>
</evidence>
<dbReference type="InterPro" id="IPR014758">
    <property type="entry name" value="Met-tRNA_synth"/>
</dbReference>
<dbReference type="GO" id="GO:0006431">
    <property type="term" value="P:methionyl-tRNA aminoacylation"/>
    <property type="evidence" value="ECO:0007669"/>
    <property type="project" value="UniProtKB-UniRule"/>
</dbReference>
<reference evidence="17 18" key="1">
    <citation type="submission" date="2019-08" db="EMBL/GenBank/DDBJ databases">
        <title>Isolation and enrichment of carboxydotrophic bacteria from anaerobic sludge for the production of bio-based chemicals from syngas.</title>
        <authorList>
            <person name="Antares A.L."/>
            <person name="Moreira J."/>
            <person name="Diender M."/>
            <person name="Parshina S.N."/>
            <person name="Stams A.J.M."/>
            <person name="Alves M."/>
            <person name="Alves J.I."/>
            <person name="Sousa D.Z."/>
        </authorList>
    </citation>
    <scope>NUCLEOTIDE SEQUENCE [LARGE SCALE GENOMIC DNA]</scope>
    <source>
        <strain evidence="17 18">JM</strain>
    </source>
</reference>
<dbReference type="PROSITE" id="PS50886">
    <property type="entry name" value="TRBD"/>
    <property type="match status" value="1"/>
</dbReference>
<evidence type="ECO:0000256" key="4">
    <source>
        <dbReference type="ARBA" id="ARBA00011738"/>
    </source>
</evidence>
<accession>A0A5D0WSS3</accession>
<keyword evidence="12 14" id="KW-0030">Aminoacyl-tRNA synthetase</keyword>
<dbReference type="InterPro" id="IPR004495">
    <property type="entry name" value="Met-tRNA-synth_bsu_C"/>
</dbReference>
<comment type="subcellular location">
    <subcellularLocation>
        <location evidence="2 14">Cytoplasm</location>
    </subcellularLocation>
</comment>
<dbReference type="Pfam" id="PF01588">
    <property type="entry name" value="tRNA_bind"/>
    <property type="match status" value="1"/>
</dbReference>
<evidence type="ECO:0000256" key="3">
    <source>
        <dbReference type="ARBA" id="ARBA00006590"/>
    </source>
</evidence>
<dbReference type="FunFam" id="2.40.50.140:FF:000042">
    <property type="entry name" value="Methionine--tRNA ligase"/>
    <property type="match status" value="1"/>
</dbReference>
<evidence type="ECO:0000256" key="7">
    <source>
        <dbReference type="ARBA" id="ARBA00022598"/>
    </source>
</evidence>
<dbReference type="FunFam" id="1.10.730.10:FF:000026">
    <property type="entry name" value="Methionine--tRNA ligase"/>
    <property type="match status" value="1"/>
</dbReference>
<dbReference type="EMBL" id="VSLA01000006">
    <property type="protein sequence ID" value="TYC87214.1"/>
    <property type="molecule type" value="Genomic_DNA"/>
</dbReference>
<feature type="binding site" evidence="14">
    <location>
        <position position="154"/>
    </location>
    <ligand>
        <name>Zn(2+)</name>
        <dbReference type="ChEBI" id="CHEBI:29105"/>
    </ligand>
</feature>
<comment type="catalytic activity">
    <reaction evidence="13 14">
        <text>tRNA(Met) + L-methionine + ATP = L-methionyl-tRNA(Met) + AMP + diphosphate</text>
        <dbReference type="Rhea" id="RHEA:13481"/>
        <dbReference type="Rhea" id="RHEA-COMP:9667"/>
        <dbReference type="Rhea" id="RHEA-COMP:9698"/>
        <dbReference type="ChEBI" id="CHEBI:30616"/>
        <dbReference type="ChEBI" id="CHEBI:33019"/>
        <dbReference type="ChEBI" id="CHEBI:57844"/>
        <dbReference type="ChEBI" id="CHEBI:78442"/>
        <dbReference type="ChEBI" id="CHEBI:78530"/>
        <dbReference type="ChEBI" id="CHEBI:456215"/>
        <dbReference type="EC" id="6.1.1.10"/>
    </reaction>
</comment>
<feature type="region of interest" description="Disordered" evidence="15">
    <location>
        <begin position="523"/>
        <end position="545"/>
    </location>
</feature>
<keyword evidence="10 14" id="KW-0694">RNA-binding</keyword>
<dbReference type="PANTHER" id="PTHR43326:SF1">
    <property type="entry name" value="METHIONINE--TRNA LIGASE, MITOCHONDRIAL"/>
    <property type="match status" value="1"/>
</dbReference>
<evidence type="ECO:0000256" key="9">
    <source>
        <dbReference type="ARBA" id="ARBA00022840"/>
    </source>
</evidence>
<dbReference type="InterPro" id="IPR012340">
    <property type="entry name" value="NA-bd_OB-fold"/>
</dbReference>
<dbReference type="AlphaFoldDB" id="A0A5D0WSS3"/>
<dbReference type="Gene3D" id="3.40.50.620">
    <property type="entry name" value="HUPs"/>
    <property type="match status" value="1"/>
</dbReference>
<feature type="compositionally biased region" description="Basic and acidic residues" evidence="15">
    <location>
        <begin position="523"/>
        <end position="540"/>
    </location>
</feature>
<dbReference type="Gene3D" id="1.10.730.10">
    <property type="entry name" value="Isoleucyl-tRNA Synthetase, Domain 1"/>
    <property type="match status" value="1"/>
</dbReference>
<keyword evidence="11 14" id="KW-0648">Protein biosynthesis</keyword>
<dbReference type="GO" id="GO:0004825">
    <property type="term" value="F:methionine-tRNA ligase activity"/>
    <property type="evidence" value="ECO:0007669"/>
    <property type="project" value="UniProtKB-UniRule"/>
</dbReference>
<dbReference type="GO" id="GO:0005524">
    <property type="term" value="F:ATP binding"/>
    <property type="evidence" value="ECO:0007669"/>
    <property type="project" value="UniProtKB-UniRule"/>
</dbReference>
<feature type="binding site" evidence="14">
    <location>
        <position position="137"/>
    </location>
    <ligand>
        <name>Zn(2+)</name>
        <dbReference type="ChEBI" id="CHEBI:29105"/>
    </ligand>
</feature>
<keyword evidence="8 14" id="KW-0547">Nucleotide-binding</keyword>
<evidence type="ECO:0000256" key="2">
    <source>
        <dbReference type="ARBA" id="ARBA00004496"/>
    </source>
</evidence>
<evidence type="ECO:0000259" key="16">
    <source>
        <dbReference type="PROSITE" id="PS50886"/>
    </source>
</evidence>
<name>A0A5D0WSS3_9FIRM</name>
<comment type="similarity">
    <text evidence="3 14">Belongs to the class-I aminoacyl-tRNA synthetase family. MetG type 2A subfamily.</text>
</comment>
<dbReference type="GO" id="GO:0005737">
    <property type="term" value="C:cytoplasm"/>
    <property type="evidence" value="ECO:0007669"/>
    <property type="project" value="UniProtKB-SubCell"/>
</dbReference>
<comment type="cofactor">
    <cofactor evidence="14">
        <name>Zn(2+)</name>
        <dbReference type="ChEBI" id="CHEBI:29105"/>
    </cofactor>
    <text evidence="14">Binds 1 zinc ion per subunit.</text>
</comment>
<dbReference type="FunFam" id="2.170.220.10:FF:000002">
    <property type="entry name" value="Methionine--tRNA ligase"/>
    <property type="match status" value="1"/>
</dbReference>
<feature type="short sequence motif" description="'KMSKS' region" evidence="14">
    <location>
        <begin position="304"/>
        <end position="308"/>
    </location>
</feature>
<dbReference type="Pfam" id="PF19303">
    <property type="entry name" value="Anticodon_3"/>
    <property type="match status" value="1"/>
</dbReference>
<dbReference type="InterPro" id="IPR014729">
    <property type="entry name" value="Rossmann-like_a/b/a_fold"/>
</dbReference>
<keyword evidence="7 14" id="KW-0436">Ligase</keyword>
<dbReference type="InterPro" id="IPR015413">
    <property type="entry name" value="Methionyl/Leucyl_tRNA_Synth"/>
</dbReference>
<feature type="short sequence motif" description="'HIGH' region" evidence="14">
    <location>
        <begin position="19"/>
        <end position="29"/>
    </location>
</feature>
<dbReference type="InterPro" id="IPR009080">
    <property type="entry name" value="tRNAsynth_Ia_anticodon-bd"/>
</dbReference>
<dbReference type="Proteomes" id="UP000322619">
    <property type="component" value="Unassembled WGS sequence"/>
</dbReference>
<dbReference type="PROSITE" id="PS00178">
    <property type="entry name" value="AA_TRNA_LIGASE_I"/>
    <property type="match status" value="1"/>
</dbReference>
<evidence type="ECO:0000256" key="11">
    <source>
        <dbReference type="ARBA" id="ARBA00022917"/>
    </source>
</evidence>
<keyword evidence="14" id="KW-0862">Zinc</keyword>
<evidence type="ECO:0000256" key="6">
    <source>
        <dbReference type="ARBA" id="ARBA00022555"/>
    </source>
</evidence>
<comment type="caution">
    <text evidence="14">Lacks conserved residue(s) required for the propagation of feature annotation.</text>
</comment>